<organism evidence="4 5">
    <name type="scientific">Anas platyrhynchos</name>
    <name type="common">Mallard</name>
    <name type="synonym">Anas boschas</name>
    <dbReference type="NCBI Taxonomy" id="8839"/>
    <lineage>
        <taxon>Eukaryota</taxon>
        <taxon>Metazoa</taxon>
        <taxon>Chordata</taxon>
        <taxon>Craniata</taxon>
        <taxon>Vertebrata</taxon>
        <taxon>Euteleostomi</taxon>
        <taxon>Archelosauria</taxon>
        <taxon>Archosauria</taxon>
        <taxon>Dinosauria</taxon>
        <taxon>Saurischia</taxon>
        <taxon>Theropoda</taxon>
        <taxon>Coelurosauria</taxon>
        <taxon>Aves</taxon>
        <taxon>Neognathae</taxon>
        <taxon>Galloanserae</taxon>
        <taxon>Anseriformes</taxon>
        <taxon>Anatidae</taxon>
        <taxon>Anatinae</taxon>
        <taxon>Anas</taxon>
    </lineage>
</organism>
<feature type="compositionally biased region" description="Low complexity" evidence="2">
    <location>
        <begin position="404"/>
        <end position="415"/>
    </location>
</feature>
<dbReference type="PANTHER" id="PTHR22443">
    <property type="entry name" value="NON-SPECIFIC LETHAL 1, ISOFORM M"/>
    <property type="match status" value="1"/>
</dbReference>
<dbReference type="AlphaFoldDB" id="A0A8B9ZED9"/>
<feature type="region of interest" description="Disordered" evidence="2">
    <location>
        <begin position="217"/>
        <end position="272"/>
    </location>
</feature>
<feature type="compositionally biased region" description="Polar residues" evidence="2">
    <location>
        <begin position="987"/>
        <end position="1003"/>
    </location>
</feature>
<feature type="compositionally biased region" description="Polar residues" evidence="2">
    <location>
        <begin position="223"/>
        <end position="241"/>
    </location>
</feature>
<evidence type="ECO:0000313" key="5">
    <source>
        <dbReference type="Proteomes" id="UP000694400"/>
    </source>
</evidence>
<dbReference type="Proteomes" id="UP000694400">
    <property type="component" value="Chromosome 25"/>
</dbReference>
<evidence type="ECO:0000313" key="4">
    <source>
        <dbReference type="Ensembl" id="ENSAPLP00020011606.1"/>
    </source>
</evidence>
<reference evidence="4" key="2">
    <citation type="submission" date="2025-08" db="UniProtKB">
        <authorList>
            <consortium name="Ensembl"/>
        </authorList>
    </citation>
    <scope>IDENTIFICATION</scope>
</reference>
<gene>
    <name evidence="4" type="primary">KANSL1</name>
</gene>
<feature type="compositionally biased region" description="Low complexity" evidence="2">
    <location>
        <begin position="1128"/>
        <end position="1149"/>
    </location>
</feature>
<feature type="compositionally biased region" description="Basic and acidic residues" evidence="2">
    <location>
        <begin position="1046"/>
        <end position="1057"/>
    </location>
</feature>
<dbReference type="Gene3D" id="6.10.250.3170">
    <property type="match status" value="1"/>
</dbReference>
<feature type="region of interest" description="Disordered" evidence="2">
    <location>
        <begin position="143"/>
        <end position="181"/>
    </location>
</feature>
<feature type="compositionally biased region" description="Low complexity" evidence="2">
    <location>
        <begin position="869"/>
        <end position="882"/>
    </location>
</feature>
<reference evidence="4" key="3">
    <citation type="submission" date="2025-09" db="UniProtKB">
        <authorList>
            <consortium name="Ensembl"/>
        </authorList>
    </citation>
    <scope>IDENTIFICATION</scope>
</reference>
<feature type="compositionally biased region" description="Basic and acidic residues" evidence="2">
    <location>
        <begin position="1084"/>
        <end position="1099"/>
    </location>
</feature>
<feature type="compositionally biased region" description="Polar residues" evidence="2">
    <location>
        <begin position="571"/>
        <end position="584"/>
    </location>
</feature>
<dbReference type="SMART" id="SM01300">
    <property type="entry name" value="PEHE"/>
    <property type="match status" value="1"/>
</dbReference>
<feature type="region of interest" description="Disordered" evidence="2">
    <location>
        <begin position="806"/>
        <end position="900"/>
    </location>
</feature>
<evidence type="ECO:0000259" key="3">
    <source>
        <dbReference type="PROSITE" id="PS52052"/>
    </source>
</evidence>
<feature type="region of interest" description="Disordered" evidence="2">
    <location>
        <begin position="399"/>
        <end position="431"/>
    </location>
</feature>
<dbReference type="PANTHER" id="PTHR22443:SF14">
    <property type="entry name" value="KAT8 REGULATORY NSL COMPLEX SUBUNIT 1"/>
    <property type="match status" value="1"/>
</dbReference>
<dbReference type="InterPro" id="IPR029332">
    <property type="entry name" value="PEHE_dom"/>
</dbReference>
<feature type="coiled-coil region" evidence="1">
    <location>
        <begin position="289"/>
        <end position="316"/>
    </location>
</feature>
<dbReference type="Ensembl" id="ENSAPLT00020012493.1">
    <property type="protein sequence ID" value="ENSAPLP00020011606.1"/>
    <property type="gene ID" value="ENSAPLG00020008537.1"/>
</dbReference>
<accession>A0A8B9ZED9</accession>
<feature type="region of interest" description="Disordered" evidence="2">
    <location>
        <begin position="571"/>
        <end position="595"/>
    </location>
</feature>
<dbReference type="InterPro" id="IPR026180">
    <property type="entry name" value="NSL1"/>
</dbReference>
<proteinExistence type="predicted"/>
<reference evidence="4" key="1">
    <citation type="submission" date="2019-08" db="EMBL/GenBank/DDBJ databases">
        <title>Three high-quality genomes provides insights into domestication of ducks.</title>
        <authorList>
            <person name="Hou Z.C."/>
            <person name="Zhu F."/>
            <person name="Yin Z.T."/>
            <person name="Zhang F."/>
        </authorList>
    </citation>
    <scope>NUCLEOTIDE SEQUENCE [LARGE SCALE GENOMIC DNA]</scope>
</reference>
<feature type="region of interest" description="Disordered" evidence="2">
    <location>
        <begin position="974"/>
        <end position="1149"/>
    </location>
</feature>
<dbReference type="GO" id="GO:0035035">
    <property type="term" value="F:histone acetyltransferase binding"/>
    <property type="evidence" value="ECO:0007669"/>
    <property type="project" value="TreeGrafter"/>
</dbReference>
<evidence type="ECO:0000256" key="1">
    <source>
        <dbReference type="SAM" id="Coils"/>
    </source>
</evidence>
<feature type="compositionally biased region" description="Basic and acidic residues" evidence="2">
    <location>
        <begin position="824"/>
        <end position="845"/>
    </location>
</feature>
<sequence length="1149" mass="125157">MAAMAPALTDAAAEAHHIRFKLAPPSSTLSPGSAESNGNANNILLAANGTKRKAIAPEDPSLDFRNNPTKEELGKLQPLVASYLCSDVTSVPSKEPLKLQGVFNKQTVLKSHSLLSQSFLKTSDLLGRQPVLEFTLENLKTMSTNSQPPLPQAPVNGLAKKLAKSTNSDHENSSALNGGKCAPPAAALQGVDYNAGGSESGDLKTGLTNCTLPHRSLDAEHTTPFSNNSTANKSSLNSMEQQRVLEGGSGESRLPGAAGHSDFGSGKSEEQKPSLLAGYHSALDSEMRTRALLRRQADIENRARRLQKRLQVVQAKQVERHIQQQLGGFLEKTLSKLPTLDPLRHRSQLMLTRKAEAALRKAASETVTSEGLSSFLKSDSISEELERFTASGMANLRSSEQAFDSDVTDSSSGGESDVEEEELTKADPEQPHVPLRRRAEWRWAADRAAIVSRWNWLQAHVSDLEYRIRQQTDIYKQIRANKGLIVLGEAAPPDPAVDDASRAVSAEGKLEPGAERLQQYLKLRAAQLAKASEDVTINNLPELYPSERELMISGRCTGNYVECQSVSGSQPLENSGISASSTPESHPAKPCGAPRPVNGVINTLQPGLAEHAQGDGQEAEELLHKKQRLNMVSASDGTCVAARTRPVLSCKKRRLVRPSSIMPLSKKVHRNSLVRCSCDVNPSCALCGTRSSTTLEIQYDAPLLERLSQLDSCIHPVLSFPDDVPTSLHFQSMLKSQWQNKPYEKIKAPKKLSLKHRAPMPTSSLSDPIRKDRHKLVNSFFTAAKRSHQKIQPDKAHRPALDDFTAVSKAERAPERSLVQPPAYDKKRLRDCSSERSEVLKHHADVGGPSYLSAAATPAPHSPIARQLSTSSEGSAPASTSSQGTSNAAQPRRRRGESSFDINNIVIPMSVAATTRVEKLQYKEILTPSWREVDIGALKASPDEDNEEIEDLSDSAFAARHGKCEEMERARWLWSTSMPPQRRGSRSYRSTDGRTTPQLGNPSTPQPASPDVGSCHSHSELSHTHSPRSPISPELLSAPLTPLSRDSMRLLSSEDTRCSTPEAGLDEQAVLPWERRTFPLSYDPRTECEDQSDPQDRSSRCTRRTSGSKSSRETDGTSALPNLASLKSRPPLATPSSSSSAAVQRPAHR</sequence>
<feature type="domain" description="PEHE" evidence="3">
    <location>
        <begin position="924"/>
        <end position="1073"/>
    </location>
</feature>
<dbReference type="Pfam" id="PF15275">
    <property type="entry name" value="PEHE"/>
    <property type="match status" value="1"/>
</dbReference>
<dbReference type="GO" id="GO:0044545">
    <property type="term" value="C:NSL complex"/>
    <property type="evidence" value="ECO:0007669"/>
    <property type="project" value="TreeGrafter"/>
</dbReference>
<protein>
    <submittedName>
        <fullName evidence="4">KAT8 regulatory NSL complex subunit 1</fullName>
    </submittedName>
</protein>
<evidence type="ECO:0000256" key="2">
    <source>
        <dbReference type="SAM" id="MobiDB-lite"/>
    </source>
</evidence>
<name>A0A8B9ZED9_ANAPL</name>
<keyword evidence="1" id="KW-0175">Coiled coil</keyword>
<dbReference type="PROSITE" id="PS52052">
    <property type="entry name" value="PEHE"/>
    <property type="match status" value="1"/>
</dbReference>